<evidence type="ECO:0000256" key="4">
    <source>
        <dbReference type="ARBA" id="ARBA00020268"/>
    </source>
</evidence>
<organism evidence="14 15">
    <name type="scientific">Clostridium cadaveris</name>
    <dbReference type="NCBI Taxonomy" id="1529"/>
    <lineage>
        <taxon>Bacteria</taxon>
        <taxon>Bacillati</taxon>
        <taxon>Bacillota</taxon>
        <taxon>Clostridia</taxon>
        <taxon>Eubacteriales</taxon>
        <taxon>Clostridiaceae</taxon>
        <taxon>Clostridium</taxon>
    </lineage>
</organism>
<feature type="transmembrane region" description="Helical" evidence="13">
    <location>
        <begin position="344"/>
        <end position="367"/>
    </location>
</feature>
<evidence type="ECO:0000256" key="13">
    <source>
        <dbReference type="SAM" id="Phobius"/>
    </source>
</evidence>
<accession>A0A1I2MDW9</accession>
<evidence type="ECO:0000256" key="10">
    <source>
        <dbReference type="ARBA" id="ARBA00023065"/>
    </source>
</evidence>
<sequence length="469" mass="50663">MLKDLLTRIFSCRYMVKSEHIKGELPSTKSGYNITLKIAWPSIVEAVLVSLIASVDTMMVGVIGPEAIAAVGITNQPRFILLAVILSLNVGVTAVVARRKGAGDIKGANRCLKQCLILSLLFGTTLSLAGIVFARPLLTFAGAQADIINNSVVYFRIILIGMIFNSVCLTINAAQRGIGNTKISMYTNLTANVVNLIFNALLINGLLFFPKLGVTGAAIATTLGNIVAFFMALKSVLGNHGFLDITTRIPWKFDKHTVSSVFNVSSSAMVEQVFLRIGFFVYAKMVAALGTTDFATHQICMNILNLSFAVGDGFSIAASSLVGQSLGAKRPDKAMLYASITQRLALIASTILFFFFILGRNFLVGLFTNEAAIIAQGSVIMIIIAFTTHAQTSQVIISGSLRGAGDTKYVALTSFISIGVVRPLLTWILCFPAGLGLVGAWFAVFIDQNMRLFINFLRFRTGKWTRIEL</sequence>
<evidence type="ECO:0000256" key="9">
    <source>
        <dbReference type="ARBA" id="ARBA00022989"/>
    </source>
</evidence>
<evidence type="ECO:0000313" key="14">
    <source>
        <dbReference type="EMBL" id="SFF89118.1"/>
    </source>
</evidence>
<feature type="transmembrane region" description="Helical" evidence="13">
    <location>
        <begin position="79"/>
        <end position="96"/>
    </location>
</feature>
<dbReference type="GO" id="GO:0042910">
    <property type="term" value="F:xenobiotic transmembrane transporter activity"/>
    <property type="evidence" value="ECO:0007669"/>
    <property type="project" value="InterPro"/>
</dbReference>
<keyword evidence="6" id="KW-0050">Antiport</keyword>
<comment type="similarity">
    <text evidence="3">Belongs to the multi antimicrobial extrusion (MATE) (TC 2.A.66.1) family.</text>
</comment>
<dbReference type="CDD" id="cd13137">
    <property type="entry name" value="MATE_NorM_like"/>
    <property type="match status" value="1"/>
</dbReference>
<evidence type="ECO:0000256" key="7">
    <source>
        <dbReference type="ARBA" id="ARBA00022475"/>
    </source>
</evidence>
<keyword evidence="9 13" id="KW-1133">Transmembrane helix</keyword>
<dbReference type="InterPro" id="IPR048279">
    <property type="entry name" value="MdtK-like"/>
</dbReference>
<feature type="transmembrane region" description="Helical" evidence="13">
    <location>
        <begin position="116"/>
        <end position="134"/>
    </location>
</feature>
<evidence type="ECO:0000256" key="11">
    <source>
        <dbReference type="ARBA" id="ARBA00023136"/>
    </source>
</evidence>
<evidence type="ECO:0000313" key="15">
    <source>
        <dbReference type="Proteomes" id="UP000182135"/>
    </source>
</evidence>
<dbReference type="eggNOG" id="COG0534">
    <property type="taxonomic scope" value="Bacteria"/>
</dbReference>
<feature type="transmembrane region" description="Helical" evidence="13">
    <location>
        <begin position="303"/>
        <end position="323"/>
    </location>
</feature>
<dbReference type="Proteomes" id="UP000182135">
    <property type="component" value="Unassembled WGS sequence"/>
</dbReference>
<evidence type="ECO:0000256" key="12">
    <source>
        <dbReference type="ARBA" id="ARBA00031636"/>
    </source>
</evidence>
<evidence type="ECO:0000256" key="1">
    <source>
        <dbReference type="ARBA" id="ARBA00003408"/>
    </source>
</evidence>
<dbReference type="GO" id="GO:0005886">
    <property type="term" value="C:plasma membrane"/>
    <property type="evidence" value="ECO:0007669"/>
    <property type="project" value="UniProtKB-SubCell"/>
</dbReference>
<dbReference type="Pfam" id="PF01554">
    <property type="entry name" value="MatE"/>
    <property type="match status" value="2"/>
</dbReference>
<dbReference type="EMBL" id="FOOE01000014">
    <property type="protein sequence ID" value="SFF89118.1"/>
    <property type="molecule type" value="Genomic_DNA"/>
</dbReference>
<keyword evidence="11 13" id="KW-0472">Membrane</keyword>
<feature type="transmembrane region" description="Helical" evidence="13">
    <location>
        <begin position="186"/>
        <end position="208"/>
    </location>
</feature>
<dbReference type="GO" id="GO:0015297">
    <property type="term" value="F:antiporter activity"/>
    <property type="evidence" value="ECO:0007669"/>
    <property type="project" value="UniProtKB-KW"/>
</dbReference>
<keyword evidence="10" id="KW-0406">Ion transport</keyword>
<evidence type="ECO:0000256" key="8">
    <source>
        <dbReference type="ARBA" id="ARBA00022692"/>
    </source>
</evidence>
<evidence type="ECO:0000256" key="3">
    <source>
        <dbReference type="ARBA" id="ARBA00010199"/>
    </source>
</evidence>
<reference evidence="14 15" key="1">
    <citation type="submission" date="2016-10" db="EMBL/GenBank/DDBJ databases">
        <authorList>
            <person name="de Groot N.N."/>
        </authorList>
    </citation>
    <scope>NUCLEOTIDE SEQUENCE [LARGE SCALE GENOMIC DNA]</scope>
    <source>
        <strain evidence="14 15">NLAE-zl-G419</strain>
    </source>
</reference>
<evidence type="ECO:0000256" key="6">
    <source>
        <dbReference type="ARBA" id="ARBA00022449"/>
    </source>
</evidence>
<proteinExistence type="inferred from homology"/>
<dbReference type="GO" id="GO:0006811">
    <property type="term" value="P:monoatomic ion transport"/>
    <property type="evidence" value="ECO:0007669"/>
    <property type="project" value="UniProtKB-KW"/>
</dbReference>
<dbReference type="RefSeq" id="WP_074845738.1">
    <property type="nucleotide sequence ID" value="NZ_BAAACD010000010.1"/>
</dbReference>
<protein>
    <recommendedName>
        <fullName evidence="4">Probable multidrug resistance protein NorM</fullName>
    </recommendedName>
    <alternativeName>
        <fullName evidence="12">Multidrug-efflux transporter</fullName>
    </alternativeName>
</protein>
<feature type="transmembrane region" description="Helical" evidence="13">
    <location>
        <begin position="46"/>
        <end position="73"/>
    </location>
</feature>
<evidence type="ECO:0000256" key="5">
    <source>
        <dbReference type="ARBA" id="ARBA00022448"/>
    </source>
</evidence>
<dbReference type="AlphaFoldDB" id="A0A1I2MDW9"/>
<comment type="function">
    <text evidence="1">Multidrug efflux pump.</text>
</comment>
<name>A0A1I2MDW9_9CLOT</name>
<dbReference type="NCBIfam" id="TIGR00797">
    <property type="entry name" value="matE"/>
    <property type="match status" value="1"/>
</dbReference>
<keyword evidence="7" id="KW-1003">Cell membrane</keyword>
<keyword evidence="8 13" id="KW-0812">Transmembrane</keyword>
<feature type="transmembrane region" description="Helical" evidence="13">
    <location>
        <begin position="214"/>
        <end position="233"/>
    </location>
</feature>
<keyword evidence="15" id="KW-1185">Reference proteome</keyword>
<dbReference type="InterPro" id="IPR002528">
    <property type="entry name" value="MATE_fam"/>
</dbReference>
<gene>
    <name evidence="14" type="ORF">SAMN04487885_11418</name>
</gene>
<keyword evidence="5" id="KW-0813">Transport</keyword>
<dbReference type="PANTHER" id="PTHR43298:SF2">
    <property type="entry name" value="FMN_FAD EXPORTER YEEO-RELATED"/>
    <property type="match status" value="1"/>
</dbReference>
<dbReference type="PIRSF" id="PIRSF006603">
    <property type="entry name" value="DinF"/>
    <property type="match status" value="1"/>
</dbReference>
<dbReference type="InterPro" id="IPR050222">
    <property type="entry name" value="MATE_MdtK"/>
</dbReference>
<dbReference type="GeneID" id="90543369"/>
<feature type="transmembrane region" description="Helical" evidence="13">
    <location>
        <begin position="373"/>
        <end position="397"/>
    </location>
</feature>
<comment type="subcellular location">
    <subcellularLocation>
        <location evidence="2">Cell membrane</location>
        <topology evidence="2">Multi-pass membrane protein</topology>
    </subcellularLocation>
</comment>
<dbReference type="STRING" id="1529.SAMN04487885_11418"/>
<feature type="transmembrane region" description="Helical" evidence="13">
    <location>
        <begin position="435"/>
        <end position="454"/>
    </location>
</feature>
<dbReference type="PANTHER" id="PTHR43298">
    <property type="entry name" value="MULTIDRUG RESISTANCE PROTEIN NORM-RELATED"/>
    <property type="match status" value="1"/>
</dbReference>
<evidence type="ECO:0000256" key="2">
    <source>
        <dbReference type="ARBA" id="ARBA00004651"/>
    </source>
</evidence>
<feature type="transmembrane region" description="Helical" evidence="13">
    <location>
        <begin position="154"/>
        <end position="174"/>
    </location>
</feature>